<dbReference type="Proteomes" id="UP001362999">
    <property type="component" value="Unassembled WGS sequence"/>
</dbReference>
<proteinExistence type="inferred from homology"/>
<accession>A0AAW0CR63</accession>
<dbReference type="InterPro" id="IPR050425">
    <property type="entry name" value="NAD(P)_dehydrat-like"/>
</dbReference>
<dbReference type="SUPFAM" id="SSF51735">
    <property type="entry name" value="NAD(P)-binding Rossmann-fold domains"/>
    <property type="match status" value="1"/>
</dbReference>
<evidence type="ECO:0000256" key="1">
    <source>
        <dbReference type="ARBA" id="ARBA00023002"/>
    </source>
</evidence>
<dbReference type="AlphaFoldDB" id="A0AAW0CR63"/>
<dbReference type="InterPro" id="IPR001509">
    <property type="entry name" value="Epimerase_deHydtase"/>
</dbReference>
<dbReference type="GO" id="GO:0016616">
    <property type="term" value="F:oxidoreductase activity, acting on the CH-OH group of donors, NAD or NADP as acceptor"/>
    <property type="evidence" value="ECO:0007669"/>
    <property type="project" value="TreeGrafter"/>
</dbReference>
<evidence type="ECO:0000259" key="3">
    <source>
        <dbReference type="Pfam" id="PF01370"/>
    </source>
</evidence>
<dbReference type="PANTHER" id="PTHR10366:SF564">
    <property type="entry name" value="STEROL-4-ALPHA-CARBOXYLATE 3-DEHYDROGENASE, DECARBOXYLATING"/>
    <property type="match status" value="1"/>
</dbReference>
<organism evidence="4 5">
    <name type="scientific">Favolaschia claudopus</name>
    <dbReference type="NCBI Taxonomy" id="2862362"/>
    <lineage>
        <taxon>Eukaryota</taxon>
        <taxon>Fungi</taxon>
        <taxon>Dikarya</taxon>
        <taxon>Basidiomycota</taxon>
        <taxon>Agaricomycotina</taxon>
        <taxon>Agaricomycetes</taxon>
        <taxon>Agaricomycetidae</taxon>
        <taxon>Agaricales</taxon>
        <taxon>Marasmiineae</taxon>
        <taxon>Mycenaceae</taxon>
        <taxon>Favolaschia</taxon>
    </lineage>
</organism>
<dbReference type="Pfam" id="PF01370">
    <property type="entry name" value="Epimerase"/>
    <property type="match status" value="1"/>
</dbReference>
<evidence type="ECO:0000256" key="2">
    <source>
        <dbReference type="ARBA" id="ARBA00023445"/>
    </source>
</evidence>
<evidence type="ECO:0000313" key="4">
    <source>
        <dbReference type="EMBL" id="KAK7040589.1"/>
    </source>
</evidence>
<comment type="similarity">
    <text evidence="2">Belongs to the NAD(P)-dependent epimerase/dehydratase family. Dihydroflavonol-4-reductase subfamily.</text>
</comment>
<comment type="caution">
    <text evidence="4">The sequence shown here is derived from an EMBL/GenBank/DDBJ whole genome shotgun (WGS) entry which is preliminary data.</text>
</comment>
<reference evidence="4 5" key="1">
    <citation type="journal article" date="2024" name="J Genomics">
        <title>Draft genome sequencing and assembly of Favolaschia claudopus CIRM-BRFM 2984 isolated from oak limbs.</title>
        <authorList>
            <person name="Navarro D."/>
            <person name="Drula E."/>
            <person name="Chaduli D."/>
            <person name="Cazenave R."/>
            <person name="Ahrendt S."/>
            <person name="Wang J."/>
            <person name="Lipzen A."/>
            <person name="Daum C."/>
            <person name="Barry K."/>
            <person name="Grigoriev I.V."/>
            <person name="Favel A."/>
            <person name="Rosso M.N."/>
            <person name="Martin F."/>
        </authorList>
    </citation>
    <scope>NUCLEOTIDE SEQUENCE [LARGE SCALE GENOMIC DNA]</scope>
    <source>
        <strain evidence="4 5">CIRM-BRFM 2984</strain>
    </source>
</reference>
<dbReference type="EMBL" id="JAWWNJ010000015">
    <property type="protein sequence ID" value="KAK7040589.1"/>
    <property type="molecule type" value="Genomic_DNA"/>
</dbReference>
<keyword evidence="1" id="KW-0560">Oxidoreductase</keyword>
<gene>
    <name evidence="4" type="ORF">R3P38DRAFT_2513835</name>
</gene>
<dbReference type="Gene3D" id="3.40.50.720">
    <property type="entry name" value="NAD(P)-binding Rossmann-like Domain"/>
    <property type="match status" value="1"/>
</dbReference>
<dbReference type="PANTHER" id="PTHR10366">
    <property type="entry name" value="NAD DEPENDENT EPIMERASE/DEHYDRATASE"/>
    <property type="match status" value="1"/>
</dbReference>
<protein>
    <submittedName>
        <fullName evidence="4">NAD-P-binding protein</fullName>
    </submittedName>
</protein>
<sequence length="340" mass="37347">MSRGTVLITGLTGFIATHTALAFLNAGYSVKGTTRTAAKAEQWISRFPDHKPRFQYAVVPDMSIPGAFDEAVKGCDYIAHLASPAHWDQTDNEADLLIPAIEGTKNLLSATKNEPKIKRVVFTSSLAAIIEPTTLEPGKAIVETEWNPITYEEAKSHTNPPVVYRASKALAERAFWDFIQTEKPTWSGTSICPCATFGPPLQVTSLSALNFSNKFLWDIANGQYKLGVPKVGSPVFVDVREVALAHVRAVELDVAQGQRYLLIGGPYIPDQVVQIIHKEFPELRNNLPPVDSSRTDHLNVRFDSSKATKQLGIQYTALETMVTETITAILGVLRNNAETE</sequence>
<dbReference type="CDD" id="cd05227">
    <property type="entry name" value="AR_SDR_e"/>
    <property type="match status" value="1"/>
</dbReference>
<dbReference type="InterPro" id="IPR036291">
    <property type="entry name" value="NAD(P)-bd_dom_sf"/>
</dbReference>
<keyword evidence="5" id="KW-1185">Reference proteome</keyword>
<evidence type="ECO:0000313" key="5">
    <source>
        <dbReference type="Proteomes" id="UP001362999"/>
    </source>
</evidence>
<name>A0AAW0CR63_9AGAR</name>
<feature type="domain" description="NAD-dependent epimerase/dehydratase" evidence="3">
    <location>
        <begin position="6"/>
        <end position="258"/>
    </location>
</feature>